<feature type="active site" description="Nucleophile" evidence="10 11">
    <location>
        <position position="81"/>
    </location>
</feature>
<dbReference type="InterPro" id="IPR010139">
    <property type="entry name" value="Imidazole-glycPsynth_HisH"/>
</dbReference>
<keyword evidence="10" id="KW-0963">Cytoplasm</keyword>
<dbReference type="Gene3D" id="3.40.50.880">
    <property type="match status" value="1"/>
</dbReference>
<dbReference type="GO" id="GO:0000105">
    <property type="term" value="P:L-histidine biosynthetic process"/>
    <property type="evidence" value="ECO:0007669"/>
    <property type="project" value="UniProtKB-UniRule"/>
</dbReference>
<dbReference type="KEGG" id="mmt:Metme_1171"/>
<evidence type="ECO:0000256" key="9">
    <source>
        <dbReference type="ARBA" id="ARBA00049534"/>
    </source>
</evidence>
<evidence type="ECO:0000256" key="8">
    <source>
        <dbReference type="ARBA" id="ARBA00047838"/>
    </source>
</evidence>
<dbReference type="EC" id="4.3.2.10" evidence="10"/>
<dbReference type="GO" id="GO:0016829">
    <property type="term" value="F:lyase activity"/>
    <property type="evidence" value="ECO:0007669"/>
    <property type="project" value="UniProtKB-KW"/>
</dbReference>
<dbReference type="Pfam" id="PF00117">
    <property type="entry name" value="GATase"/>
    <property type="match status" value="1"/>
</dbReference>
<comment type="function">
    <text evidence="10">IGPS catalyzes the conversion of PRFAR and glutamine to IGP, AICAR and glutamate. The HisH subunit catalyzes the hydrolysis of glutamine to glutamate and ammonia as part of the synthesis of IGP and AICAR. The resulting ammonia molecule is channeled to the active site of HisF.</text>
</comment>
<comment type="pathway">
    <text evidence="1 10">Amino-acid biosynthesis; L-histidine biosynthesis; L-histidine from 5-phospho-alpha-D-ribose 1-diphosphate: step 5/9.</text>
</comment>
<evidence type="ECO:0000256" key="6">
    <source>
        <dbReference type="ARBA" id="ARBA00023102"/>
    </source>
</evidence>
<evidence type="ECO:0000313" key="14">
    <source>
        <dbReference type="Proteomes" id="UP000008888"/>
    </source>
</evidence>
<dbReference type="SUPFAM" id="SSF52317">
    <property type="entry name" value="Class I glutamine amidotransferase-like"/>
    <property type="match status" value="1"/>
</dbReference>
<evidence type="ECO:0000256" key="11">
    <source>
        <dbReference type="PIRSR" id="PIRSR000495-1"/>
    </source>
</evidence>
<evidence type="ECO:0000256" key="7">
    <source>
        <dbReference type="ARBA" id="ARBA00023239"/>
    </source>
</evidence>
<evidence type="ECO:0000256" key="3">
    <source>
        <dbReference type="ARBA" id="ARBA00022605"/>
    </source>
</evidence>
<dbReference type="eggNOG" id="COG0118">
    <property type="taxonomic scope" value="Bacteria"/>
</dbReference>
<dbReference type="GO" id="GO:0005737">
    <property type="term" value="C:cytoplasm"/>
    <property type="evidence" value="ECO:0007669"/>
    <property type="project" value="UniProtKB-SubCell"/>
</dbReference>
<dbReference type="HAMAP" id="MF_00278">
    <property type="entry name" value="HisH"/>
    <property type="match status" value="1"/>
</dbReference>
<dbReference type="CDD" id="cd01748">
    <property type="entry name" value="GATase1_IGP_Synthase"/>
    <property type="match status" value="1"/>
</dbReference>
<dbReference type="PANTHER" id="PTHR42701">
    <property type="entry name" value="IMIDAZOLE GLYCEROL PHOSPHATE SYNTHASE SUBUNIT HISH"/>
    <property type="match status" value="1"/>
</dbReference>
<dbReference type="InterPro" id="IPR029062">
    <property type="entry name" value="Class_I_gatase-like"/>
</dbReference>
<name>F9ZWD0_METMM</name>
<evidence type="ECO:0000256" key="5">
    <source>
        <dbReference type="ARBA" id="ARBA00022962"/>
    </source>
</evidence>
<dbReference type="HOGENOM" id="CLU_071837_2_2_6"/>
<evidence type="ECO:0000256" key="2">
    <source>
        <dbReference type="ARBA" id="ARBA00011152"/>
    </source>
</evidence>
<reference key="2">
    <citation type="submission" date="2011-05" db="EMBL/GenBank/DDBJ databases">
        <title>Complete genome sequence of the aerobic marine methanotroph Methylomonas methanica MC09.</title>
        <authorList>
            <person name="Boden R."/>
            <person name="Cunliffe M."/>
            <person name="Scanlan J."/>
            <person name="Moussard H."/>
            <person name="Kits K.D."/>
            <person name="Klotz M."/>
            <person name="Jetten M."/>
            <person name="Vuilleumier S."/>
            <person name="Han J."/>
            <person name="Peters L."/>
            <person name="Mikhailova N."/>
            <person name="Teshima H."/>
            <person name="Tapia R."/>
            <person name="Kyrpides N."/>
            <person name="Ivanova N."/>
            <person name="Pagani I."/>
            <person name="Cheng J.-F."/>
            <person name="Goodwin L."/>
            <person name="Han C."/>
            <person name="Hauser L."/>
            <person name="Land M."/>
            <person name="Lapidus A."/>
            <person name="Lucas S."/>
            <person name="Pitluck S."/>
            <person name="Woyke T."/>
            <person name="Stein L.Y."/>
            <person name="Murrell C."/>
        </authorList>
    </citation>
    <scope>NUCLEOTIDE SEQUENCE</scope>
    <source>
        <strain>MC09</strain>
    </source>
</reference>
<evidence type="ECO:0000256" key="4">
    <source>
        <dbReference type="ARBA" id="ARBA00022801"/>
    </source>
</evidence>
<comment type="catalytic activity">
    <reaction evidence="8 10">
        <text>5-[(5-phospho-1-deoxy-D-ribulos-1-ylimino)methylamino]-1-(5-phospho-beta-D-ribosyl)imidazole-4-carboxamide + L-glutamine = D-erythro-1-(imidazol-4-yl)glycerol 3-phosphate + 5-amino-1-(5-phospho-beta-D-ribosyl)imidazole-4-carboxamide + L-glutamate + H(+)</text>
        <dbReference type="Rhea" id="RHEA:24793"/>
        <dbReference type="ChEBI" id="CHEBI:15378"/>
        <dbReference type="ChEBI" id="CHEBI:29985"/>
        <dbReference type="ChEBI" id="CHEBI:58278"/>
        <dbReference type="ChEBI" id="CHEBI:58359"/>
        <dbReference type="ChEBI" id="CHEBI:58475"/>
        <dbReference type="ChEBI" id="CHEBI:58525"/>
        <dbReference type="EC" id="4.3.2.10"/>
    </reaction>
</comment>
<organism evidence="13 14">
    <name type="scientific">Methylomonas methanica (strain DSM 25384 / MC09)</name>
    <dbReference type="NCBI Taxonomy" id="857087"/>
    <lineage>
        <taxon>Bacteria</taxon>
        <taxon>Pseudomonadati</taxon>
        <taxon>Pseudomonadota</taxon>
        <taxon>Gammaproteobacteria</taxon>
        <taxon>Methylococcales</taxon>
        <taxon>Methylococcaceae</taxon>
        <taxon>Methylomonas</taxon>
    </lineage>
</organism>
<evidence type="ECO:0000256" key="10">
    <source>
        <dbReference type="HAMAP-Rule" id="MF_00278"/>
    </source>
</evidence>
<dbReference type="UniPathway" id="UPA00031">
    <property type="reaction ID" value="UER00010"/>
</dbReference>
<evidence type="ECO:0000313" key="13">
    <source>
        <dbReference type="EMBL" id="AEF99599.1"/>
    </source>
</evidence>
<dbReference type="GO" id="GO:0004359">
    <property type="term" value="F:glutaminase activity"/>
    <property type="evidence" value="ECO:0007669"/>
    <property type="project" value="UniProtKB-EC"/>
</dbReference>
<protein>
    <recommendedName>
        <fullName evidence="10">Imidazole glycerol phosphate synthase subunit HisH</fullName>
        <ecNumber evidence="10">4.3.2.10</ecNumber>
    </recommendedName>
    <alternativeName>
        <fullName evidence="10">IGP synthase glutaminase subunit</fullName>
        <ecNumber evidence="10">3.5.1.2</ecNumber>
    </alternativeName>
    <alternativeName>
        <fullName evidence="10">IGP synthase subunit HisH</fullName>
    </alternativeName>
    <alternativeName>
        <fullName evidence="10">ImGP synthase subunit HisH</fullName>
        <shortName evidence="10">IGPS subunit HisH</shortName>
    </alternativeName>
</protein>
<sequence>MKNVRVIDYDAGNLFNVVRAFEHLGCTVKIASRPDEISDGEYLVLPGVGAFGDGMANLKKRELIAPMLEWINTGRPFMGICLGMQLLLTSSEEFGRYEGLGIVPGKVSRLLTEPGLKVPNIGWHPLSPPEDDQNRWDGTVLEGVALTRDMYFVHSFAAYPDDPAHWLAQSLFGKHWFCSALRKDNIFGCQFHPEKSGITGLAILESFLKET</sequence>
<keyword evidence="3 10" id="KW-0028">Amino-acid biosynthesis</keyword>
<dbReference type="GO" id="GO:0000107">
    <property type="term" value="F:imidazoleglycerol-phosphate synthase activity"/>
    <property type="evidence" value="ECO:0007669"/>
    <property type="project" value="UniProtKB-UniRule"/>
</dbReference>
<comment type="subcellular location">
    <subcellularLocation>
        <location evidence="10">Cytoplasm</location>
    </subcellularLocation>
</comment>
<comment type="subunit">
    <text evidence="2 10">Heterodimer of HisH and HisF.</text>
</comment>
<reference evidence="14" key="3">
    <citation type="submission" date="2011-05" db="EMBL/GenBank/DDBJ databases">
        <title>Complete sequence of Methylomonas methanica MC09.</title>
        <authorList>
            <consortium name="US DOE Joint Genome Institute"/>
            <person name="Lucas S."/>
            <person name="Han J."/>
            <person name="Lapidus A."/>
            <person name="Cheng J.-F."/>
            <person name="Goodwin L."/>
            <person name="Pitluck S."/>
            <person name="Peters L."/>
            <person name="Mikhailova N."/>
            <person name="Teshima H."/>
            <person name="Han C."/>
            <person name="Tapia R."/>
            <person name="Land M."/>
            <person name="Hauser L."/>
            <person name="Kyrpides N."/>
            <person name="Ivanova N."/>
            <person name="Pagani I."/>
            <person name="Stein L."/>
            <person name="Woyke T."/>
        </authorList>
    </citation>
    <scope>NUCLEOTIDE SEQUENCE [LARGE SCALE GENOMIC DNA]</scope>
    <source>
        <strain evidence="14">MC09</strain>
    </source>
</reference>
<accession>F9ZWD0</accession>
<feature type="active site" evidence="10 11">
    <location>
        <position position="192"/>
    </location>
</feature>
<dbReference type="Proteomes" id="UP000008888">
    <property type="component" value="Chromosome"/>
</dbReference>
<feature type="domain" description="Glutamine amidotransferase" evidence="12">
    <location>
        <begin position="6"/>
        <end position="208"/>
    </location>
</feature>
<comment type="catalytic activity">
    <reaction evidence="9 10">
        <text>L-glutamine + H2O = L-glutamate + NH4(+)</text>
        <dbReference type="Rhea" id="RHEA:15889"/>
        <dbReference type="ChEBI" id="CHEBI:15377"/>
        <dbReference type="ChEBI" id="CHEBI:28938"/>
        <dbReference type="ChEBI" id="CHEBI:29985"/>
        <dbReference type="ChEBI" id="CHEBI:58359"/>
        <dbReference type="EC" id="3.5.1.2"/>
    </reaction>
</comment>
<dbReference type="STRING" id="857087.Metme_1171"/>
<dbReference type="EMBL" id="CP002738">
    <property type="protein sequence ID" value="AEF99599.1"/>
    <property type="molecule type" value="Genomic_DNA"/>
</dbReference>
<keyword evidence="5 10" id="KW-0315">Glutamine amidotransferase</keyword>
<dbReference type="EC" id="3.5.1.2" evidence="10"/>
<dbReference type="PIRSF" id="PIRSF000495">
    <property type="entry name" value="Amidotransf_hisH"/>
    <property type="match status" value="1"/>
</dbReference>
<keyword evidence="6 10" id="KW-0368">Histidine biosynthesis</keyword>
<proteinExistence type="inferred from homology"/>
<dbReference type="InterPro" id="IPR017926">
    <property type="entry name" value="GATASE"/>
</dbReference>
<dbReference type="NCBIfam" id="TIGR01855">
    <property type="entry name" value="IMP_synth_hisH"/>
    <property type="match status" value="1"/>
</dbReference>
<reference evidence="13 14" key="1">
    <citation type="journal article" date="2011" name="J. Bacteriol.">
        <title>Complete Genome Sequence of the Aerobic Marine Methanotroph Methylomonas methanica MC09.</title>
        <authorList>
            <person name="Boden R."/>
            <person name="Cunliffe M."/>
            <person name="Scanlan J."/>
            <person name="Moussard H."/>
            <person name="Kits K.D."/>
            <person name="Klotz M.G."/>
            <person name="Jetten M.S."/>
            <person name="Vuilleumier S."/>
            <person name="Han J."/>
            <person name="Peters L."/>
            <person name="Mikhailova N."/>
            <person name="Teshima H."/>
            <person name="Tapia R."/>
            <person name="Kyrpides N."/>
            <person name="Ivanova N."/>
            <person name="Pagani I."/>
            <person name="Cheng J.F."/>
            <person name="Goodwin L."/>
            <person name="Han C."/>
            <person name="Hauser L."/>
            <person name="Land M.L."/>
            <person name="Lapidus A."/>
            <person name="Lucas S."/>
            <person name="Pitluck S."/>
            <person name="Woyke T."/>
            <person name="Stein L."/>
            <person name="Murrell J.C."/>
        </authorList>
    </citation>
    <scope>NUCLEOTIDE SEQUENCE [LARGE SCALE GENOMIC DNA]</scope>
    <source>
        <strain evidence="13 14">MC09</strain>
    </source>
</reference>
<dbReference type="RefSeq" id="WP_013817864.1">
    <property type="nucleotide sequence ID" value="NC_015572.1"/>
</dbReference>
<keyword evidence="7 10" id="KW-0456">Lyase</keyword>
<keyword evidence="4 10" id="KW-0378">Hydrolase</keyword>
<keyword evidence="14" id="KW-1185">Reference proteome</keyword>
<gene>
    <name evidence="10" type="primary">hisH</name>
    <name evidence="13" type="ordered locus">Metme_1171</name>
</gene>
<evidence type="ECO:0000259" key="12">
    <source>
        <dbReference type="Pfam" id="PF00117"/>
    </source>
</evidence>
<evidence type="ECO:0000256" key="1">
    <source>
        <dbReference type="ARBA" id="ARBA00005091"/>
    </source>
</evidence>
<dbReference type="PROSITE" id="PS51273">
    <property type="entry name" value="GATASE_TYPE_1"/>
    <property type="match status" value="1"/>
</dbReference>
<dbReference type="AlphaFoldDB" id="F9ZWD0"/>
<dbReference type="OrthoDB" id="9807137at2"/>
<dbReference type="PANTHER" id="PTHR42701:SF1">
    <property type="entry name" value="IMIDAZOLE GLYCEROL PHOSPHATE SYNTHASE SUBUNIT HISH"/>
    <property type="match status" value="1"/>
</dbReference>
<feature type="active site" evidence="10 11">
    <location>
        <position position="194"/>
    </location>
</feature>